<dbReference type="AlphaFoldDB" id="A0AAN8G218"/>
<protein>
    <submittedName>
        <fullName evidence="2">Uncharacterized protein</fullName>
    </submittedName>
</protein>
<keyword evidence="1" id="KW-0732">Signal</keyword>
<feature type="chain" id="PRO_5042821064" evidence="1">
    <location>
        <begin position="20"/>
        <end position="179"/>
    </location>
</feature>
<proteinExistence type="predicted"/>
<sequence length="179" mass="19924">MYNSVQLVVLVCLCHSASPPWPPWKLTDRLGPFDMDDGIRMQRYVIIKFTDKASYLSCKSPKFKYGYVDARRDRIKKALSKAGFTAMEKCIRGQLKNNPTQRPGKLTTVIARKFQPTKRPTTIKGLSTKSSIKAGLLSTAIQKSTITSHSGIVAAPRSTQAVRRVSTPASHQSNIHGKY</sequence>
<evidence type="ECO:0000256" key="1">
    <source>
        <dbReference type="SAM" id="SignalP"/>
    </source>
</evidence>
<accession>A0AAN8G218</accession>
<comment type="caution">
    <text evidence="2">The sequence shown here is derived from an EMBL/GenBank/DDBJ whole genome shotgun (WGS) entry which is preliminary data.</text>
</comment>
<reference evidence="2 3" key="1">
    <citation type="submission" date="2019-10" db="EMBL/GenBank/DDBJ databases">
        <title>Assembly and Annotation for the nematode Trichostrongylus colubriformis.</title>
        <authorList>
            <person name="Martin J."/>
        </authorList>
    </citation>
    <scope>NUCLEOTIDE SEQUENCE [LARGE SCALE GENOMIC DNA]</scope>
    <source>
        <strain evidence="2">G859</strain>
        <tissue evidence="2">Whole worm</tissue>
    </source>
</reference>
<keyword evidence="3" id="KW-1185">Reference proteome</keyword>
<evidence type="ECO:0000313" key="3">
    <source>
        <dbReference type="Proteomes" id="UP001331761"/>
    </source>
</evidence>
<evidence type="ECO:0000313" key="2">
    <source>
        <dbReference type="EMBL" id="KAK5979183.1"/>
    </source>
</evidence>
<name>A0AAN8G218_TRICO</name>
<feature type="signal peptide" evidence="1">
    <location>
        <begin position="1"/>
        <end position="19"/>
    </location>
</feature>
<organism evidence="2 3">
    <name type="scientific">Trichostrongylus colubriformis</name>
    <name type="common">Black scour worm</name>
    <dbReference type="NCBI Taxonomy" id="6319"/>
    <lineage>
        <taxon>Eukaryota</taxon>
        <taxon>Metazoa</taxon>
        <taxon>Ecdysozoa</taxon>
        <taxon>Nematoda</taxon>
        <taxon>Chromadorea</taxon>
        <taxon>Rhabditida</taxon>
        <taxon>Rhabditina</taxon>
        <taxon>Rhabditomorpha</taxon>
        <taxon>Strongyloidea</taxon>
        <taxon>Trichostrongylidae</taxon>
        <taxon>Trichostrongylus</taxon>
    </lineage>
</organism>
<dbReference type="EMBL" id="WIXE01008585">
    <property type="protein sequence ID" value="KAK5979183.1"/>
    <property type="molecule type" value="Genomic_DNA"/>
</dbReference>
<gene>
    <name evidence="2" type="ORF">GCK32_003559</name>
</gene>
<dbReference type="Proteomes" id="UP001331761">
    <property type="component" value="Unassembled WGS sequence"/>
</dbReference>